<dbReference type="PROSITE" id="PS50893">
    <property type="entry name" value="ABC_TRANSPORTER_2"/>
    <property type="match status" value="1"/>
</dbReference>
<dbReference type="Proteomes" id="UP000296733">
    <property type="component" value="Chromosome"/>
</dbReference>
<dbReference type="GO" id="GO:0005524">
    <property type="term" value="F:ATP binding"/>
    <property type="evidence" value="ECO:0007669"/>
    <property type="project" value="UniProtKB-KW"/>
</dbReference>
<gene>
    <name evidence="6" type="ORF">DV707_01490</name>
    <name evidence="7" type="ORF">SAMN04488133_1261</name>
</gene>
<dbReference type="RefSeq" id="WP_103990946.1">
    <property type="nucleotide sequence ID" value="NZ_CP031311.1"/>
</dbReference>
<keyword evidence="3" id="KW-0547">Nucleotide-binding</keyword>
<dbReference type="Pfam" id="PF00005">
    <property type="entry name" value="ABC_tran"/>
    <property type="match status" value="1"/>
</dbReference>
<reference evidence="6 9" key="2">
    <citation type="journal article" date="2019" name="Nat. Commun.">
        <title>A new type of DNA phosphorothioation-based antiviral system in archaea.</title>
        <authorList>
            <person name="Xiong L."/>
            <person name="Liu S."/>
            <person name="Chen S."/>
            <person name="Xiao Y."/>
            <person name="Zhu B."/>
            <person name="Gao Y."/>
            <person name="Zhang Y."/>
            <person name="Chen B."/>
            <person name="Luo J."/>
            <person name="Deng Z."/>
            <person name="Chen X."/>
            <person name="Wang L."/>
            <person name="Chen S."/>
        </authorList>
    </citation>
    <scope>NUCLEOTIDE SEQUENCE [LARGE SCALE GENOMIC DNA]</scope>
    <source>
        <strain evidence="6 9">CGMCC 1.10331</strain>
    </source>
</reference>
<evidence type="ECO:0000313" key="6">
    <source>
        <dbReference type="EMBL" id="QCC46456.1"/>
    </source>
</evidence>
<dbReference type="AlphaFoldDB" id="A0A1H5WFS9"/>
<name>A0A1H5WFS9_9EURY</name>
<dbReference type="InterPro" id="IPR050763">
    <property type="entry name" value="ABC_transporter_ATP-binding"/>
</dbReference>
<evidence type="ECO:0000256" key="3">
    <source>
        <dbReference type="ARBA" id="ARBA00022741"/>
    </source>
</evidence>
<comment type="similarity">
    <text evidence="1">Belongs to the ABC transporter superfamily.</text>
</comment>
<evidence type="ECO:0000256" key="4">
    <source>
        <dbReference type="ARBA" id="ARBA00022840"/>
    </source>
</evidence>
<sequence length="255" mass="27441">MTAVGERAETASNPPAIAVEDVTKSYGHFTAVDGLSFAVERGSTVGLFGPNGAGKTTLLRMMAGLARPTRGTITVDGVELAPDDYATYRTIGVVTHETMLYDDLTARENLRFHADLHGVDDPADRCASVLDTVGLSRRGSDRPAAFSHGLRKRLSLARALLHDPEVLLLDEPYTGLDQHSAADLEAVLDGFDDRTVVLTTHDLERGVARCDRGLVVDRGRLEADLALGDAASFAEAYRRTIGVDSEREPRGDPAR</sequence>
<accession>A0A1H5WFS9</accession>
<dbReference type="InterPro" id="IPR003593">
    <property type="entry name" value="AAA+_ATPase"/>
</dbReference>
<evidence type="ECO:0000313" key="7">
    <source>
        <dbReference type="EMBL" id="SEF98305.1"/>
    </source>
</evidence>
<evidence type="ECO:0000313" key="8">
    <source>
        <dbReference type="Proteomes" id="UP000236740"/>
    </source>
</evidence>
<dbReference type="GeneID" id="39856718"/>
<dbReference type="KEGG" id="hlm:DV707_01490"/>
<dbReference type="PANTHER" id="PTHR42711:SF5">
    <property type="entry name" value="ABC TRANSPORTER ATP-BINDING PROTEIN NATA"/>
    <property type="match status" value="1"/>
</dbReference>
<protein>
    <submittedName>
        <fullName evidence="6">ABC transporter ATP-binding protein</fullName>
    </submittedName>
    <submittedName>
        <fullName evidence="7">Heme exporter protein A</fullName>
    </submittedName>
</protein>
<dbReference type="Gene3D" id="3.40.50.300">
    <property type="entry name" value="P-loop containing nucleotide triphosphate hydrolases"/>
    <property type="match status" value="1"/>
</dbReference>
<evidence type="ECO:0000256" key="2">
    <source>
        <dbReference type="ARBA" id="ARBA00022448"/>
    </source>
</evidence>
<evidence type="ECO:0000313" key="9">
    <source>
        <dbReference type="Proteomes" id="UP000296733"/>
    </source>
</evidence>
<keyword evidence="8" id="KW-1185">Reference proteome</keyword>
<dbReference type="SMART" id="SM00382">
    <property type="entry name" value="AAA"/>
    <property type="match status" value="1"/>
</dbReference>
<keyword evidence="2" id="KW-0813">Transport</keyword>
<reference evidence="7 8" key="1">
    <citation type="submission" date="2016-10" db="EMBL/GenBank/DDBJ databases">
        <authorList>
            <person name="de Groot N.N."/>
        </authorList>
    </citation>
    <scope>NUCLEOTIDE SEQUENCE [LARGE SCALE GENOMIC DNA]</scope>
    <source>
        <strain evidence="7 8">CGMCC 1.10331</strain>
    </source>
</reference>
<dbReference type="SUPFAM" id="SSF52540">
    <property type="entry name" value="P-loop containing nucleoside triphosphate hydrolases"/>
    <property type="match status" value="1"/>
</dbReference>
<dbReference type="Proteomes" id="UP000236740">
    <property type="component" value="Unassembled WGS sequence"/>
</dbReference>
<dbReference type="EMBL" id="FNVN01000001">
    <property type="protein sequence ID" value="SEF98305.1"/>
    <property type="molecule type" value="Genomic_DNA"/>
</dbReference>
<dbReference type="PANTHER" id="PTHR42711">
    <property type="entry name" value="ABC TRANSPORTER ATP-BINDING PROTEIN"/>
    <property type="match status" value="1"/>
</dbReference>
<dbReference type="InterPro" id="IPR027417">
    <property type="entry name" value="P-loop_NTPase"/>
</dbReference>
<keyword evidence="4 6" id="KW-0067">ATP-binding</keyword>
<dbReference type="InterPro" id="IPR003439">
    <property type="entry name" value="ABC_transporter-like_ATP-bd"/>
</dbReference>
<dbReference type="CDD" id="cd03230">
    <property type="entry name" value="ABC_DR_subfamily_A"/>
    <property type="match status" value="1"/>
</dbReference>
<evidence type="ECO:0000256" key="1">
    <source>
        <dbReference type="ARBA" id="ARBA00005417"/>
    </source>
</evidence>
<feature type="domain" description="ABC transporter" evidence="5">
    <location>
        <begin position="17"/>
        <end position="243"/>
    </location>
</feature>
<organism evidence="7 8">
    <name type="scientific">Halobellus limi</name>
    <dbReference type="NCBI Taxonomy" id="699433"/>
    <lineage>
        <taxon>Archaea</taxon>
        <taxon>Methanobacteriati</taxon>
        <taxon>Methanobacteriota</taxon>
        <taxon>Stenosarchaea group</taxon>
        <taxon>Halobacteria</taxon>
        <taxon>Halobacteriales</taxon>
        <taxon>Haloferacaceae</taxon>
        <taxon>Halobellus</taxon>
    </lineage>
</organism>
<dbReference type="EMBL" id="CP031311">
    <property type="protein sequence ID" value="QCC46456.1"/>
    <property type="molecule type" value="Genomic_DNA"/>
</dbReference>
<proteinExistence type="inferred from homology"/>
<dbReference type="GO" id="GO:0016887">
    <property type="term" value="F:ATP hydrolysis activity"/>
    <property type="evidence" value="ECO:0007669"/>
    <property type="project" value="InterPro"/>
</dbReference>
<dbReference type="OrthoDB" id="87732at2157"/>
<evidence type="ECO:0000259" key="5">
    <source>
        <dbReference type="PROSITE" id="PS50893"/>
    </source>
</evidence>